<evidence type="ECO:0000313" key="3">
    <source>
        <dbReference type="EMBL" id="UQZ80964.1"/>
    </source>
</evidence>
<protein>
    <recommendedName>
        <fullName evidence="5">Secreted protein</fullName>
    </recommendedName>
</protein>
<keyword evidence="4" id="KW-1185">Reference proteome</keyword>
<keyword evidence="2" id="KW-0732">Signal</keyword>
<evidence type="ECO:0000256" key="1">
    <source>
        <dbReference type="SAM" id="Phobius"/>
    </source>
</evidence>
<keyword evidence="1" id="KW-1133">Transmembrane helix</keyword>
<feature type="transmembrane region" description="Helical" evidence="1">
    <location>
        <begin position="72"/>
        <end position="96"/>
    </location>
</feature>
<proteinExistence type="predicted"/>
<gene>
    <name evidence="3" type="ORF">SK3146_00120</name>
</gene>
<dbReference type="EMBL" id="CP027059">
    <property type="protein sequence ID" value="UQZ80964.1"/>
    <property type="molecule type" value="Genomic_DNA"/>
</dbReference>
<dbReference type="RefSeq" id="WP_249863234.1">
    <property type="nucleotide sequence ID" value="NZ_CP027059.1"/>
</dbReference>
<organism evidence="3 4">
    <name type="scientific">Paenibacillus konkukensis</name>
    <dbReference type="NCBI Taxonomy" id="2020716"/>
    <lineage>
        <taxon>Bacteria</taxon>
        <taxon>Bacillati</taxon>
        <taxon>Bacillota</taxon>
        <taxon>Bacilli</taxon>
        <taxon>Bacillales</taxon>
        <taxon>Paenibacillaceae</taxon>
        <taxon>Paenibacillus</taxon>
    </lineage>
</organism>
<reference evidence="3" key="1">
    <citation type="submission" date="2018-02" db="EMBL/GenBank/DDBJ databases">
        <authorList>
            <person name="Kim S.-K."/>
            <person name="Jung H.-I."/>
            <person name="Lee S.-W."/>
        </authorList>
    </citation>
    <scope>NUCLEOTIDE SEQUENCE</scope>
    <source>
        <strain evidence="3">SK3146</strain>
    </source>
</reference>
<evidence type="ECO:0008006" key="5">
    <source>
        <dbReference type="Google" id="ProtNLM"/>
    </source>
</evidence>
<keyword evidence="1" id="KW-0812">Transmembrane</keyword>
<evidence type="ECO:0000256" key="2">
    <source>
        <dbReference type="SAM" id="SignalP"/>
    </source>
</evidence>
<reference evidence="3" key="2">
    <citation type="journal article" date="2021" name="J Anim Sci Technol">
        <title>Complete genome sequence of Paenibacillus konkukensis sp. nov. SK3146 as a potential probiotic strain.</title>
        <authorList>
            <person name="Jung H.I."/>
            <person name="Park S."/>
            <person name="Niu K.M."/>
            <person name="Lee S.W."/>
            <person name="Kothari D."/>
            <person name="Yi K.J."/>
            <person name="Kim S.K."/>
        </authorList>
    </citation>
    <scope>NUCLEOTIDE SEQUENCE</scope>
    <source>
        <strain evidence="3">SK3146</strain>
    </source>
</reference>
<evidence type="ECO:0000313" key="4">
    <source>
        <dbReference type="Proteomes" id="UP001057134"/>
    </source>
</evidence>
<keyword evidence="1" id="KW-0472">Membrane</keyword>
<name>A0ABY4RE05_9BACL</name>
<feature type="signal peptide" evidence="2">
    <location>
        <begin position="1"/>
        <end position="25"/>
    </location>
</feature>
<dbReference type="Proteomes" id="UP001057134">
    <property type="component" value="Chromosome"/>
</dbReference>
<feature type="chain" id="PRO_5045582667" description="Secreted protein" evidence="2">
    <location>
        <begin position="26"/>
        <end position="97"/>
    </location>
</feature>
<sequence length="97" mass="9705">MNMFKTKVSVLAMAAALMVPAAAGAAPASASTTSGAAPDKPDIIFVGSVPQTNVNGIYVPGYYLVTKDSKAAFIPGGVGLVVVNSATALPIGAYYVK</sequence>
<accession>A0ABY4RE05</accession>